<dbReference type="InterPro" id="IPR000594">
    <property type="entry name" value="ThiF_NAD_FAD-bd"/>
</dbReference>
<sequence length="236" mass="25631">MLTDLEFERYRKQLNLPEWRKVQQMRLKEASILVVGAGGLGCGALPFLAAAGVGSITILDADVIELSNLARQVLYKTDDVGTSKAIKAAEALQALNPSIAILGVAENLSAANVSTYIAQHDLIIDCTDNFSTRYLINDTCVDLQKPFIYGAIHAWEGQFAVFHPGGPSYRSLFPVEPSPQEIPACDEVGVLGVLPGIIGLLQAKEAIFYLAGFESPAQQGLMTFDLRDMRLSSFRL</sequence>
<dbReference type="Proteomes" id="UP001598019">
    <property type="component" value="Unassembled WGS sequence"/>
</dbReference>
<evidence type="ECO:0000313" key="3">
    <source>
        <dbReference type="EMBL" id="MFD3409018.1"/>
    </source>
</evidence>
<dbReference type="CDD" id="cd00757">
    <property type="entry name" value="ThiF_MoeB_HesA_family"/>
    <property type="match status" value="1"/>
</dbReference>
<keyword evidence="4" id="KW-1185">Reference proteome</keyword>
<dbReference type="PANTHER" id="PTHR10953:SF102">
    <property type="entry name" value="ADENYLYLTRANSFERASE AND SULFURTRANSFERASE MOCS3"/>
    <property type="match status" value="1"/>
</dbReference>
<feature type="transmembrane region" description="Helical" evidence="1">
    <location>
        <begin position="30"/>
        <end position="59"/>
    </location>
</feature>
<dbReference type="InterPro" id="IPR035985">
    <property type="entry name" value="Ubiquitin-activating_enz"/>
</dbReference>
<dbReference type="PANTHER" id="PTHR10953">
    <property type="entry name" value="UBIQUITIN-ACTIVATING ENZYME E1"/>
    <property type="match status" value="1"/>
</dbReference>
<dbReference type="Pfam" id="PF00899">
    <property type="entry name" value="ThiF"/>
    <property type="match status" value="1"/>
</dbReference>
<dbReference type="InterPro" id="IPR045886">
    <property type="entry name" value="ThiF/MoeB/HesA"/>
</dbReference>
<dbReference type="EMBL" id="JBBKXX010000003">
    <property type="protein sequence ID" value="MFD3409018.1"/>
    <property type="molecule type" value="Genomic_DNA"/>
</dbReference>
<dbReference type="RefSeq" id="WP_377981363.1">
    <property type="nucleotide sequence ID" value="NZ_JBBKXX010000003.1"/>
</dbReference>
<keyword evidence="1" id="KW-1133">Transmembrane helix</keyword>
<protein>
    <submittedName>
        <fullName evidence="3">HesA/MoeB/ThiF family protein</fullName>
    </submittedName>
</protein>
<name>A0ABW6DJZ1_9BACT</name>
<gene>
    <name evidence="3" type="ORF">SKC37_10145</name>
</gene>
<dbReference type="Gene3D" id="3.40.50.720">
    <property type="entry name" value="NAD(P)-binding Rossmann-like Domain"/>
    <property type="match status" value="1"/>
</dbReference>
<evidence type="ECO:0000259" key="2">
    <source>
        <dbReference type="Pfam" id="PF00899"/>
    </source>
</evidence>
<evidence type="ECO:0000313" key="4">
    <source>
        <dbReference type="Proteomes" id="UP001598019"/>
    </source>
</evidence>
<evidence type="ECO:0000256" key="1">
    <source>
        <dbReference type="SAM" id="Phobius"/>
    </source>
</evidence>
<accession>A0ABW6DJZ1</accession>
<keyword evidence="1" id="KW-0472">Membrane</keyword>
<feature type="domain" description="THIF-type NAD/FAD binding fold" evidence="2">
    <location>
        <begin position="10"/>
        <end position="235"/>
    </location>
</feature>
<organism evidence="3 4">
    <name type="scientific">Aquirufa esocilacus</name>
    <dbReference type="NCBI Taxonomy" id="3096513"/>
    <lineage>
        <taxon>Bacteria</taxon>
        <taxon>Pseudomonadati</taxon>
        <taxon>Bacteroidota</taxon>
        <taxon>Cytophagia</taxon>
        <taxon>Cytophagales</taxon>
        <taxon>Flectobacillaceae</taxon>
        <taxon>Aquirufa</taxon>
    </lineage>
</organism>
<proteinExistence type="predicted"/>
<reference evidence="3 4" key="1">
    <citation type="submission" date="2024-03" db="EMBL/GenBank/DDBJ databases">
        <title>Aquirufa genome sequencing.</title>
        <authorList>
            <person name="Pitt A."/>
            <person name="Hahn M.W."/>
        </authorList>
    </citation>
    <scope>NUCLEOTIDE SEQUENCE [LARGE SCALE GENOMIC DNA]</scope>
    <source>
        <strain evidence="3 4">HETE-83D</strain>
    </source>
</reference>
<dbReference type="SUPFAM" id="SSF69572">
    <property type="entry name" value="Activating enzymes of the ubiquitin-like proteins"/>
    <property type="match status" value="1"/>
</dbReference>
<keyword evidence="1" id="KW-0812">Transmembrane</keyword>
<comment type="caution">
    <text evidence="3">The sequence shown here is derived from an EMBL/GenBank/DDBJ whole genome shotgun (WGS) entry which is preliminary data.</text>
</comment>